<proteinExistence type="predicted"/>
<gene>
    <name evidence="1" type="ORF">QVD17_25890</name>
</gene>
<dbReference type="Proteomes" id="UP001229421">
    <property type="component" value="Unassembled WGS sequence"/>
</dbReference>
<protein>
    <submittedName>
        <fullName evidence="1">Uncharacterized protein</fullName>
    </submittedName>
</protein>
<dbReference type="EMBL" id="JAUHHV010000007">
    <property type="protein sequence ID" value="KAK1416774.1"/>
    <property type="molecule type" value="Genomic_DNA"/>
</dbReference>
<comment type="caution">
    <text evidence="1">The sequence shown here is derived from an EMBL/GenBank/DDBJ whole genome shotgun (WGS) entry which is preliminary data.</text>
</comment>
<name>A0AAD8K6G9_TARER</name>
<organism evidence="1 2">
    <name type="scientific">Tagetes erecta</name>
    <name type="common">African marigold</name>
    <dbReference type="NCBI Taxonomy" id="13708"/>
    <lineage>
        <taxon>Eukaryota</taxon>
        <taxon>Viridiplantae</taxon>
        <taxon>Streptophyta</taxon>
        <taxon>Embryophyta</taxon>
        <taxon>Tracheophyta</taxon>
        <taxon>Spermatophyta</taxon>
        <taxon>Magnoliopsida</taxon>
        <taxon>eudicotyledons</taxon>
        <taxon>Gunneridae</taxon>
        <taxon>Pentapetalae</taxon>
        <taxon>asterids</taxon>
        <taxon>campanulids</taxon>
        <taxon>Asterales</taxon>
        <taxon>Asteraceae</taxon>
        <taxon>Asteroideae</taxon>
        <taxon>Heliantheae alliance</taxon>
        <taxon>Tageteae</taxon>
        <taxon>Tagetes</taxon>
    </lineage>
</organism>
<evidence type="ECO:0000313" key="1">
    <source>
        <dbReference type="EMBL" id="KAK1416774.1"/>
    </source>
</evidence>
<keyword evidence="2" id="KW-1185">Reference proteome</keyword>
<reference evidence="1" key="1">
    <citation type="journal article" date="2023" name="bioRxiv">
        <title>Improved chromosome-level genome assembly for marigold (Tagetes erecta).</title>
        <authorList>
            <person name="Jiang F."/>
            <person name="Yuan L."/>
            <person name="Wang S."/>
            <person name="Wang H."/>
            <person name="Xu D."/>
            <person name="Wang A."/>
            <person name="Fan W."/>
        </authorList>
    </citation>
    <scope>NUCLEOTIDE SEQUENCE</scope>
    <source>
        <strain evidence="1">WSJ</strain>
        <tissue evidence="1">Leaf</tissue>
    </source>
</reference>
<dbReference type="AlphaFoldDB" id="A0AAD8K6G9"/>
<sequence>MFFETSLCFGTSYYSGCVTCSHLLLMSPTSFSLFPNVYSSSSSSSSSSASERSTVTLFPHHFHHIYDQLNFKSEWLNG</sequence>
<evidence type="ECO:0000313" key="2">
    <source>
        <dbReference type="Proteomes" id="UP001229421"/>
    </source>
</evidence>
<accession>A0AAD8K6G9</accession>